<evidence type="ECO:0000313" key="1">
    <source>
        <dbReference type="EMBL" id="MBC8433649.1"/>
    </source>
</evidence>
<gene>
    <name evidence="1" type="ORF">H8D96_17205</name>
</gene>
<protein>
    <submittedName>
        <fullName evidence="1">Uncharacterized protein</fullName>
    </submittedName>
</protein>
<dbReference type="AlphaFoldDB" id="A0A8J6NUN2"/>
<evidence type="ECO:0000313" key="2">
    <source>
        <dbReference type="Proteomes" id="UP000605201"/>
    </source>
</evidence>
<sequence>MTLNEIIQDIHGLDAQLTQLERHYGLLSADFYHLYKAGELEQSRDFIQWVGYYEAKLAREASYREMMYDYLRKLRQRAGLGALHLSPEKPTAPVT</sequence>
<accession>A0A8J6NUN2</accession>
<name>A0A8J6NUN2_9BACT</name>
<reference evidence="1 2" key="1">
    <citation type="submission" date="2020-08" db="EMBL/GenBank/DDBJ databases">
        <title>Bridging the membrane lipid divide: bacteria of the FCB group superphylum have the potential to synthesize archaeal ether lipids.</title>
        <authorList>
            <person name="Villanueva L."/>
            <person name="Von Meijenfeldt F.A.B."/>
            <person name="Westbye A.B."/>
            <person name="Yadav S."/>
            <person name="Hopmans E.C."/>
            <person name="Dutilh B.E."/>
            <person name="Sinninghe Damste J.S."/>
        </authorList>
    </citation>
    <scope>NUCLEOTIDE SEQUENCE [LARGE SCALE GENOMIC DNA]</scope>
    <source>
        <strain evidence="1">NIOZ-UU17</strain>
    </source>
</reference>
<dbReference type="EMBL" id="JACNIG010000316">
    <property type="protein sequence ID" value="MBC8433649.1"/>
    <property type="molecule type" value="Genomic_DNA"/>
</dbReference>
<dbReference type="Proteomes" id="UP000605201">
    <property type="component" value="Unassembled WGS sequence"/>
</dbReference>
<organism evidence="1 2">
    <name type="scientific">Candidatus Desulfatibia vada</name>
    <dbReference type="NCBI Taxonomy" id="2841696"/>
    <lineage>
        <taxon>Bacteria</taxon>
        <taxon>Pseudomonadati</taxon>
        <taxon>Thermodesulfobacteriota</taxon>
        <taxon>Desulfobacteria</taxon>
        <taxon>Desulfobacterales</taxon>
        <taxon>Desulfobacterales incertae sedis</taxon>
        <taxon>Candidatus Desulfatibia</taxon>
    </lineage>
</organism>
<proteinExistence type="predicted"/>
<comment type="caution">
    <text evidence="1">The sequence shown here is derived from an EMBL/GenBank/DDBJ whole genome shotgun (WGS) entry which is preliminary data.</text>
</comment>